<dbReference type="KEGG" id="msei:MSEDJ_07300"/>
<evidence type="ECO:0000313" key="2">
    <source>
        <dbReference type="EMBL" id="BBY26634.1"/>
    </source>
</evidence>
<dbReference type="Proteomes" id="UP000467193">
    <property type="component" value="Chromosome"/>
</dbReference>
<keyword evidence="1" id="KW-1133">Transmembrane helix</keyword>
<keyword evidence="1" id="KW-0812">Transmembrane</keyword>
<name>A0A7I7QK19_9MYCO</name>
<feature type="transmembrane region" description="Helical" evidence="1">
    <location>
        <begin position="34"/>
        <end position="54"/>
    </location>
</feature>
<dbReference type="RefSeq" id="WP_163795643.1">
    <property type="nucleotide sequence ID" value="NZ_AP022588.1"/>
</dbReference>
<dbReference type="AlphaFoldDB" id="A0A7I7QK19"/>
<protein>
    <submittedName>
        <fullName evidence="2">Uncharacterized protein</fullName>
    </submittedName>
</protein>
<keyword evidence="1" id="KW-0472">Membrane</keyword>
<sequence length="60" mass="6770">MTPATKRYAVITFLVAAIALPVVPVALEAMPDPWFRIACWAIVAFILVWVWLMVRSIGKR</sequence>
<reference evidence="2 3" key="1">
    <citation type="journal article" date="2019" name="Emerg. Microbes Infect.">
        <title>Comprehensive subspecies identification of 175 nontuberculous mycobacteria species based on 7547 genomic profiles.</title>
        <authorList>
            <person name="Matsumoto Y."/>
            <person name="Kinjo T."/>
            <person name="Motooka D."/>
            <person name="Nabeya D."/>
            <person name="Jung N."/>
            <person name="Uechi K."/>
            <person name="Horii T."/>
            <person name="Iida T."/>
            <person name="Fujita J."/>
            <person name="Nakamura S."/>
        </authorList>
    </citation>
    <scope>NUCLEOTIDE SEQUENCE [LARGE SCALE GENOMIC DNA]</scope>
    <source>
        <strain evidence="2 3">JCM 17899</strain>
    </source>
</reference>
<evidence type="ECO:0000256" key="1">
    <source>
        <dbReference type="SAM" id="Phobius"/>
    </source>
</evidence>
<organism evidence="2 3">
    <name type="scientific">Mycolicibacterium sediminis</name>
    <dbReference type="NCBI Taxonomy" id="1286180"/>
    <lineage>
        <taxon>Bacteria</taxon>
        <taxon>Bacillati</taxon>
        <taxon>Actinomycetota</taxon>
        <taxon>Actinomycetes</taxon>
        <taxon>Mycobacteriales</taxon>
        <taxon>Mycobacteriaceae</taxon>
        <taxon>Mycolicibacterium</taxon>
    </lineage>
</organism>
<dbReference type="EMBL" id="AP022588">
    <property type="protein sequence ID" value="BBY26634.1"/>
    <property type="molecule type" value="Genomic_DNA"/>
</dbReference>
<proteinExistence type="predicted"/>
<evidence type="ECO:0000313" key="3">
    <source>
        <dbReference type="Proteomes" id="UP000467193"/>
    </source>
</evidence>
<accession>A0A7I7QK19</accession>
<gene>
    <name evidence="2" type="ORF">MSEDJ_07300</name>
</gene>
<keyword evidence="3" id="KW-1185">Reference proteome</keyword>